<organism evidence="8 9">
    <name type="scientific">Gekko japonicus</name>
    <name type="common">Schlegel's Japanese gecko</name>
    <dbReference type="NCBI Taxonomy" id="146911"/>
    <lineage>
        <taxon>Eukaryota</taxon>
        <taxon>Metazoa</taxon>
        <taxon>Chordata</taxon>
        <taxon>Craniata</taxon>
        <taxon>Vertebrata</taxon>
        <taxon>Euteleostomi</taxon>
        <taxon>Lepidosauria</taxon>
        <taxon>Squamata</taxon>
        <taxon>Bifurcata</taxon>
        <taxon>Gekkota</taxon>
        <taxon>Gekkonidae</taxon>
        <taxon>Gekkoninae</taxon>
        <taxon>Gekko</taxon>
    </lineage>
</organism>
<name>A0ABM1KGI6_GEKJA</name>
<dbReference type="PANTHER" id="PTHR24103">
    <property type="entry name" value="E3 UBIQUITIN-PROTEIN LIGASE TRIM"/>
    <property type="match status" value="1"/>
</dbReference>
<dbReference type="SUPFAM" id="SSF57850">
    <property type="entry name" value="RING/U-box"/>
    <property type="match status" value="1"/>
</dbReference>
<dbReference type="Proteomes" id="UP000694871">
    <property type="component" value="Unplaced"/>
</dbReference>
<dbReference type="Gene3D" id="3.30.40.10">
    <property type="entry name" value="Zinc/RING finger domain, C3HC4 (zinc finger)"/>
    <property type="match status" value="1"/>
</dbReference>
<feature type="region of interest" description="Disordered" evidence="5">
    <location>
        <begin position="267"/>
        <end position="299"/>
    </location>
</feature>
<keyword evidence="8" id="KW-1185">Reference proteome</keyword>
<feature type="domain" description="B box-type" evidence="7">
    <location>
        <begin position="98"/>
        <end position="134"/>
    </location>
</feature>
<dbReference type="Pfam" id="PF13445">
    <property type="entry name" value="zf-RING_UBOX"/>
    <property type="match status" value="1"/>
</dbReference>
<reference evidence="9" key="1">
    <citation type="submission" date="2025-08" db="UniProtKB">
        <authorList>
            <consortium name="RefSeq"/>
        </authorList>
    </citation>
    <scope>IDENTIFICATION</scope>
</reference>
<keyword evidence="1" id="KW-0479">Metal-binding</keyword>
<evidence type="ECO:0000313" key="8">
    <source>
        <dbReference type="Proteomes" id="UP000694871"/>
    </source>
</evidence>
<dbReference type="PROSITE" id="PS50119">
    <property type="entry name" value="ZF_BBOX"/>
    <property type="match status" value="1"/>
</dbReference>
<feature type="compositionally biased region" description="Acidic residues" evidence="5">
    <location>
        <begin position="268"/>
        <end position="296"/>
    </location>
</feature>
<dbReference type="SUPFAM" id="SSF57845">
    <property type="entry name" value="B-box zinc-binding domain"/>
    <property type="match status" value="1"/>
</dbReference>
<keyword evidence="2 4" id="KW-0863">Zinc-finger</keyword>
<evidence type="ECO:0000256" key="5">
    <source>
        <dbReference type="SAM" id="MobiDB-lite"/>
    </source>
</evidence>
<evidence type="ECO:0000256" key="3">
    <source>
        <dbReference type="ARBA" id="ARBA00022833"/>
    </source>
</evidence>
<dbReference type="GeneID" id="107115596"/>
<dbReference type="SMART" id="SM00336">
    <property type="entry name" value="BBOX"/>
    <property type="match status" value="1"/>
</dbReference>
<dbReference type="InterPro" id="IPR001841">
    <property type="entry name" value="Znf_RING"/>
</dbReference>
<accession>A0ABM1KGI6</accession>
<dbReference type="CDD" id="cd19800">
    <property type="entry name" value="Bbox2_xNF7-like"/>
    <property type="match status" value="1"/>
</dbReference>
<dbReference type="Pfam" id="PF00643">
    <property type="entry name" value="zf-B_box"/>
    <property type="match status" value="1"/>
</dbReference>
<dbReference type="RefSeq" id="XP_015272823.1">
    <property type="nucleotide sequence ID" value="XM_015417337.1"/>
</dbReference>
<dbReference type="InterPro" id="IPR027370">
    <property type="entry name" value="Znf-RING_euk"/>
</dbReference>
<dbReference type="PROSITE" id="PS00518">
    <property type="entry name" value="ZF_RING_1"/>
    <property type="match status" value="1"/>
</dbReference>
<evidence type="ECO:0000313" key="9">
    <source>
        <dbReference type="RefSeq" id="XP_015272823.1"/>
    </source>
</evidence>
<protein>
    <submittedName>
        <fullName evidence="9">Nuclear factor 7, brain-like</fullName>
    </submittedName>
</protein>
<evidence type="ECO:0000256" key="4">
    <source>
        <dbReference type="PROSITE-ProRule" id="PRU00024"/>
    </source>
</evidence>
<feature type="domain" description="RING-type" evidence="6">
    <location>
        <begin position="11"/>
        <end position="53"/>
    </location>
</feature>
<gene>
    <name evidence="9" type="primary">LOC107115596</name>
</gene>
<evidence type="ECO:0000259" key="6">
    <source>
        <dbReference type="PROSITE" id="PS50089"/>
    </source>
</evidence>
<dbReference type="InterPro" id="IPR000315">
    <property type="entry name" value="Znf_B-box"/>
</dbReference>
<dbReference type="SMART" id="SM00184">
    <property type="entry name" value="RING"/>
    <property type="match status" value="1"/>
</dbReference>
<dbReference type="Gene3D" id="3.30.160.60">
    <property type="entry name" value="Classic Zinc Finger"/>
    <property type="match status" value="1"/>
</dbReference>
<sequence>MASSLAEDLVCPICLALFQEPLMLGCGHNFCRACLDRAIPIWWLLKGTCPECRTPFHSGEVKRNRALGNLAEKARRYKLDEEEPLLPPGSSAGLWPSCEAHDEPLKLFCTQDEAPICVICRDLPQHRGHDFLPTKDAVQRAQGKLKAYLKPLEKFVKKNAEDEINQQKEIEALKNCTEDLLGHISKEFEALHQILHKKEQDIKLVVEKMKAENMEKMEDSLTSLKEEASSRIETIAEVKAALEATDHVFLKGFKELVKKIKEHHQGSIDEDEDWDDEDWEDEDSEDENSNEEETSDADSCNTEVITVAVALKKFKDFLDFEACKKKFECIIPGNYVNRMLLAKYTEDLKLKQKSAKVALQLNVKKTASLLGFDY</sequence>
<proteinExistence type="predicted"/>
<dbReference type="PROSITE" id="PS50089">
    <property type="entry name" value="ZF_RING_2"/>
    <property type="match status" value="1"/>
</dbReference>
<dbReference type="InterPro" id="IPR013083">
    <property type="entry name" value="Znf_RING/FYVE/PHD"/>
</dbReference>
<dbReference type="InterPro" id="IPR050143">
    <property type="entry name" value="TRIM/RBCC"/>
</dbReference>
<dbReference type="InterPro" id="IPR017907">
    <property type="entry name" value="Znf_RING_CS"/>
</dbReference>
<keyword evidence="3" id="KW-0862">Zinc</keyword>
<evidence type="ECO:0000256" key="1">
    <source>
        <dbReference type="ARBA" id="ARBA00022723"/>
    </source>
</evidence>
<evidence type="ECO:0000256" key="2">
    <source>
        <dbReference type="ARBA" id="ARBA00022771"/>
    </source>
</evidence>
<evidence type="ECO:0000259" key="7">
    <source>
        <dbReference type="PROSITE" id="PS50119"/>
    </source>
</evidence>